<keyword evidence="3 5" id="KW-1133">Transmembrane helix</keyword>
<evidence type="ECO:0000256" key="2">
    <source>
        <dbReference type="ARBA" id="ARBA00022692"/>
    </source>
</evidence>
<feature type="transmembrane region" description="Helical" evidence="5">
    <location>
        <begin position="22"/>
        <end position="42"/>
    </location>
</feature>
<keyword evidence="4 5" id="KW-0472">Membrane</keyword>
<proteinExistence type="predicted"/>
<dbReference type="GO" id="GO:0022857">
    <property type="term" value="F:transmembrane transporter activity"/>
    <property type="evidence" value="ECO:0007669"/>
    <property type="project" value="InterPro"/>
</dbReference>
<feature type="transmembrane region" description="Helical" evidence="5">
    <location>
        <begin position="243"/>
        <end position="262"/>
    </location>
</feature>
<dbReference type="SUPFAM" id="SSF103481">
    <property type="entry name" value="Multidrug resistance efflux transporter EmrE"/>
    <property type="match status" value="1"/>
</dbReference>
<feature type="non-terminal residue" evidence="6">
    <location>
        <position position="1"/>
    </location>
</feature>
<evidence type="ECO:0008006" key="8">
    <source>
        <dbReference type="Google" id="ProtNLM"/>
    </source>
</evidence>
<feature type="transmembrane region" description="Helical" evidence="5">
    <location>
        <begin position="54"/>
        <end position="71"/>
    </location>
</feature>
<dbReference type="AlphaFoldDB" id="A0AAN8Z361"/>
<name>A0AAN8Z361_9MAGN</name>
<feature type="transmembrane region" description="Helical" evidence="5">
    <location>
        <begin position="174"/>
        <end position="193"/>
    </location>
</feature>
<keyword evidence="7" id="KW-1185">Reference proteome</keyword>
<comment type="caution">
    <text evidence="6">The sequence shown here is derived from an EMBL/GenBank/DDBJ whole genome shotgun (WGS) entry which is preliminary data.</text>
</comment>
<gene>
    <name evidence="6" type="ORF">RJ641_011166</name>
</gene>
<evidence type="ECO:0000256" key="4">
    <source>
        <dbReference type="ARBA" id="ARBA00023136"/>
    </source>
</evidence>
<organism evidence="6 7">
    <name type="scientific">Dillenia turbinata</name>
    <dbReference type="NCBI Taxonomy" id="194707"/>
    <lineage>
        <taxon>Eukaryota</taxon>
        <taxon>Viridiplantae</taxon>
        <taxon>Streptophyta</taxon>
        <taxon>Embryophyta</taxon>
        <taxon>Tracheophyta</taxon>
        <taxon>Spermatophyta</taxon>
        <taxon>Magnoliopsida</taxon>
        <taxon>eudicotyledons</taxon>
        <taxon>Gunneridae</taxon>
        <taxon>Pentapetalae</taxon>
        <taxon>Dilleniales</taxon>
        <taxon>Dilleniaceae</taxon>
        <taxon>Dillenia</taxon>
    </lineage>
</organism>
<protein>
    <recommendedName>
        <fullName evidence="8">WAT1-related protein</fullName>
    </recommendedName>
</protein>
<comment type="subcellular location">
    <subcellularLocation>
        <location evidence="1">Membrane</location>
        <topology evidence="1">Multi-pass membrane protein</topology>
    </subcellularLocation>
</comment>
<feature type="transmembrane region" description="Helical" evidence="5">
    <location>
        <begin position="91"/>
        <end position="113"/>
    </location>
</feature>
<evidence type="ECO:0000256" key="5">
    <source>
        <dbReference type="SAM" id="Phobius"/>
    </source>
</evidence>
<sequence length="280" mass="30151">AQDSNVCGSRSNMRFFEGPKPVLAMVLVQAMIGGVHIFFKLAKLDGISMPILVAYRYMFSTAFVAPLALILERGTLSQNLIMESLVLTSATFAAAMLNLIPSFTFILAVTFRVEKLGIGTPAGKAKVLGTLVSLGGAMLLSFYKGLKFDFWSVNVHILKCHDVAKSQGMPNNQVLGLLLGIISCIFYAAWFLLQGIVGSGLGVALMGWCTKIKGPFYVSSFYPVSLVFVALVGSLILDENLHLGSILGGFLIVIGLYGFLWGKAHEEKCADQEGSFSSKC</sequence>
<accession>A0AAN8Z361</accession>
<evidence type="ECO:0000313" key="7">
    <source>
        <dbReference type="Proteomes" id="UP001370490"/>
    </source>
</evidence>
<feature type="transmembrane region" description="Helical" evidence="5">
    <location>
        <begin position="214"/>
        <end position="237"/>
    </location>
</feature>
<keyword evidence="2 5" id="KW-0812">Transmembrane</keyword>
<evidence type="ECO:0000256" key="3">
    <source>
        <dbReference type="ARBA" id="ARBA00022989"/>
    </source>
</evidence>
<evidence type="ECO:0000256" key="1">
    <source>
        <dbReference type="ARBA" id="ARBA00004141"/>
    </source>
</evidence>
<feature type="transmembrane region" description="Helical" evidence="5">
    <location>
        <begin position="125"/>
        <end position="143"/>
    </location>
</feature>
<reference evidence="6 7" key="1">
    <citation type="submission" date="2023-12" db="EMBL/GenBank/DDBJ databases">
        <title>A high-quality genome assembly for Dillenia turbinata (Dilleniales).</title>
        <authorList>
            <person name="Chanderbali A."/>
        </authorList>
    </citation>
    <scope>NUCLEOTIDE SEQUENCE [LARGE SCALE GENOMIC DNA]</scope>
    <source>
        <strain evidence="6">LSX21</strain>
        <tissue evidence="6">Leaf</tissue>
    </source>
</reference>
<dbReference type="PANTHER" id="PTHR31218">
    <property type="entry name" value="WAT1-RELATED PROTEIN"/>
    <property type="match status" value="1"/>
</dbReference>
<dbReference type="Proteomes" id="UP001370490">
    <property type="component" value="Unassembled WGS sequence"/>
</dbReference>
<dbReference type="InterPro" id="IPR037185">
    <property type="entry name" value="EmrE-like"/>
</dbReference>
<evidence type="ECO:0000313" key="6">
    <source>
        <dbReference type="EMBL" id="KAK6922862.1"/>
    </source>
</evidence>
<dbReference type="EMBL" id="JBAMMX010000018">
    <property type="protein sequence ID" value="KAK6922862.1"/>
    <property type="molecule type" value="Genomic_DNA"/>
</dbReference>
<dbReference type="InterPro" id="IPR030184">
    <property type="entry name" value="WAT1-related"/>
</dbReference>
<dbReference type="GO" id="GO:0016020">
    <property type="term" value="C:membrane"/>
    <property type="evidence" value="ECO:0007669"/>
    <property type="project" value="InterPro"/>
</dbReference>